<dbReference type="RefSeq" id="WP_146796808.1">
    <property type="nucleotide sequence ID" value="NZ_VOLP01000002.1"/>
</dbReference>
<comment type="caution">
    <text evidence="2">The sequence shown here is derived from an EMBL/GenBank/DDBJ whole genome shotgun (WGS) entry which is preliminary data.</text>
</comment>
<reference evidence="2 4" key="1">
    <citation type="submission" date="2019-07" db="EMBL/GenBank/DDBJ databases">
        <title>Genomes of sea-ice associated Colwellia species.</title>
        <authorList>
            <person name="Bowman J.P."/>
        </authorList>
    </citation>
    <scope>NUCLEOTIDE SEQUENCE [LARGE SCALE GENOMIC DNA]</scope>
    <source>
        <strain evidence="1 3">ACAM 607</strain>
        <strain evidence="2 4">IC036</strain>
    </source>
</reference>
<evidence type="ECO:0000313" key="4">
    <source>
        <dbReference type="Proteomes" id="UP000321917"/>
    </source>
</evidence>
<keyword evidence="3" id="KW-1185">Reference proteome</keyword>
<dbReference type="EMBL" id="VOLQ01000007">
    <property type="protein sequence ID" value="TWX69359.1"/>
    <property type="molecule type" value="Genomic_DNA"/>
</dbReference>
<evidence type="ECO:0000313" key="2">
    <source>
        <dbReference type="EMBL" id="TWX69359.1"/>
    </source>
</evidence>
<evidence type="ECO:0000313" key="1">
    <source>
        <dbReference type="EMBL" id="TWX59633.1"/>
    </source>
</evidence>
<sequence>MKNIGVGCSKFTIAVYIGNKPSMLEYQQLSSLSPLTLGEIEMVNQACGNGWRKVFNVYAKLLYALDKAQFAYSTLAPTWQKYRERFLLQQDSQTALLFSPPLLSTAKQTLHIICGKTYAKHLLATGQLTANFIWLDDEFAIDKAQNLVVCPYFDYRQLSNIKIEKLASLLSLIDSQ</sequence>
<dbReference type="Pfam" id="PF22098">
    <property type="entry name" value="DUF6942"/>
    <property type="match status" value="1"/>
</dbReference>
<dbReference type="InterPro" id="IPR054222">
    <property type="entry name" value="DUF6942"/>
</dbReference>
<proteinExistence type="predicted"/>
<dbReference type="Proteomes" id="UP000321525">
    <property type="component" value="Unassembled WGS sequence"/>
</dbReference>
<protein>
    <submittedName>
        <fullName evidence="2">Uncharacterized protein</fullName>
    </submittedName>
</protein>
<organism evidence="2 4">
    <name type="scientific">Colwellia hornerae</name>
    <dbReference type="NCBI Taxonomy" id="89402"/>
    <lineage>
        <taxon>Bacteria</taxon>
        <taxon>Pseudomonadati</taxon>
        <taxon>Pseudomonadota</taxon>
        <taxon>Gammaproteobacteria</taxon>
        <taxon>Alteromonadales</taxon>
        <taxon>Colwelliaceae</taxon>
        <taxon>Colwellia</taxon>
    </lineage>
</organism>
<accession>A0A5C6QKD2</accession>
<dbReference type="AlphaFoldDB" id="A0A5C6QKD2"/>
<dbReference type="Proteomes" id="UP000321917">
    <property type="component" value="Unassembled WGS sequence"/>
</dbReference>
<evidence type="ECO:0000313" key="3">
    <source>
        <dbReference type="Proteomes" id="UP000321525"/>
    </source>
</evidence>
<dbReference type="OrthoDB" id="6077837at2"/>
<dbReference type="EMBL" id="VOLR01000011">
    <property type="protein sequence ID" value="TWX59633.1"/>
    <property type="molecule type" value="Genomic_DNA"/>
</dbReference>
<name>A0A5C6QKD2_9GAMM</name>
<gene>
    <name evidence="1" type="ORF">ESZ26_09325</name>
    <name evidence="2" type="ORF">ESZ27_05325</name>
</gene>